<dbReference type="SMART" id="SM00862">
    <property type="entry name" value="Trans_reg_C"/>
    <property type="match status" value="1"/>
</dbReference>
<dbReference type="InterPro" id="IPR027417">
    <property type="entry name" value="P-loop_NTPase"/>
</dbReference>
<dbReference type="SUPFAM" id="SSF48452">
    <property type="entry name" value="TPR-like"/>
    <property type="match status" value="3"/>
</dbReference>
<keyword evidence="2" id="KW-0805">Transcription regulation</keyword>
<dbReference type="Pfam" id="PF03704">
    <property type="entry name" value="BTAD"/>
    <property type="match status" value="1"/>
</dbReference>
<comment type="caution">
    <text evidence="8">The sequence shown here is derived from an EMBL/GenBank/DDBJ whole genome shotgun (WGS) entry which is preliminary data.</text>
</comment>
<dbReference type="SUPFAM" id="SSF46894">
    <property type="entry name" value="C-terminal effector domain of the bipartite response regulators"/>
    <property type="match status" value="1"/>
</dbReference>
<keyword evidence="9" id="KW-1185">Reference proteome</keyword>
<dbReference type="Gene3D" id="3.40.50.300">
    <property type="entry name" value="P-loop containing nucleotide triphosphate hydrolases"/>
    <property type="match status" value="1"/>
</dbReference>
<keyword evidence="5" id="KW-0802">TPR repeat</keyword>
<dbReference type="PANTHER" id="PTHR35807">
    <property type="entry name" value="TRANSCRIPTIONAL REGULATOR REDD-RELATED"/>
    <property type="match status" value="1"/>
</dbReference>
<protein>
    <submittedName>
        <fullName evidence="8">SARP family transcriptional regulator</fullName>
    </submittedName>
</protein>
<feature type="repeat" description="TPR" evidence="5">
    <location>
        <begin position="815"/>
        <end position="848"/>
    </location>
</feature>
<dbReference type="PANTHER" id="PTHR35807:SF1">
    <property type="entry name" value="TRANSCRIPTIONAL REGULATOR REDD"/>
    <property type="match status" value="1"/>
</dbReference>
<evidence type="ECO:0000256" key="1">
    <source>
        <dbReference type="ARBA" id="ARBA00005820"/>
    </source>
</evidence>
<organism evidence="8 9">
    <name type="scientific">Winogradskya consettensis</name>
    <dbReference type="NCBI Taxonomy" id="113560"/>
    <lineage>
        <taxon>Bacteria</taxon>
        <taxon>Bacillati</taxon>
        <taxon>Actinomycetota</taxon>
        <taxon>Actinomycetes</taxon>
        <taxon>Micromonosporales</taxon>
        <taxon>Micromonosporaceae</taxon>
        <taxon>Winogradskya</taxon>
    </lineage>
</organism>
<dbReference type="PRINTS" id="PR00364">
    <property type="entry name" value="DISEASERSIST"/>
</dbReference>
<evidence type="ECO:0000256" key="3">
    <source>
        <dbReference type="ARBA" id="ARBA00023125"/>
    </source>
</evidence>
<keyword evidence="3 6" id="KW-0238">DNA-binding</keyword>
<name>A0A919S7N6_9ACTN</name>
<gene>
    <name evidence="8" type="ORF">Aco04nite_02610</name>
</gene>
<dbReference type="PROSITE" id="PS51755">
    <property type="entry name" value="OMPR_PHOB"/>
    <property type="match status" value="1"/>
</dbReference>
<dbReference type="Proteomes" id="UP000680865">
    <property type="component" value="Unassembled WGS sequence"/>
</dbReference>
<dbReference type="Gene3D" id="1.10.10.10">
    <property type="entry name" value="Winged helix-like DNA-binding domain superfamily/Winged helix DNA-binding domain"/>
    <property type="match status" value="1"/>
</dbReference>
<evidence type="ECO:0000313" key="9">
    <source>
        <dbReference type="Proteomes" id="UP000680865"/>
    </source>
</evidence>
<dbReference type="InterPro" id="IPR016032">
    <property type="entry name" value="Sig_transdc_resp-reg_C-effctor"/>
</dbReference>
<dbReference type="InterPro" id="IPR051677">
    <property type="entry name" value="AfsR-DnrI-RedD_regulator"/>
</dbReference>
<evidence type="ECO:0000256" key="6">
    <source>
        <dbReference type="PROSITE-ProRule" id="PRU01091"/>
    </source>
</evidence>
<sequence>MGVAGERAPWLRILGPLRVTAELGSEKQRALLGLLALTPGRSVGRDEIIDVLWDGTPPVAAANSLQVHVSRLRRTLAVGGVLVSVPGGYRLDAGESDLDLVAWRSLIAAAGAEDEPDQACETYAEAAVLWRGALLADVPALHALPGAAAIRHEHAASVTAWADAAARAGRHGEVIPALRELVAAEPWDGPAHARLMIALAGTGRRPAALEVYARLRERLADELGTDPDDEVTAAYERILRHESARPPATVPRQLPAARPHFAGRRRELTLLDDVTTASGTACTVLISGSAGVGKTTLALTWAHRATGRFPDGQLYLNLRGFDPAGVLVKPEVALRDLLDALGVPGTRIPAGSDARAALYRSLTAGRRMLLVLDNARSAEQVRPLLPGAAGCVTVVTSRDRMPGLVAADGAVPVPLDVLDRPEAYELLAARLGPARLRAEPEAVAVTVELCARLPLALAVVATRAALHPGFRLAALATQLEEAGRRLDGLGDGDPATDPRAVFSWSCRALSPPAARLFRLLGVPTAADISGTAAAALAGLPERTATPLLAELDRAHLITETIPGRYTFHDLLRAYAQELARETGNGPALTRLLDHYLQTAQQAAGSLYPYRKWTEIPAAAEPISQDRALHFYATEQAVLIAAITQAHEESLYPYVWQLAFLVTEYLDRAGSWTDLAAVQELALDAARRAGNLPAEAQAHYDLGFAYTHLDRHDRARTHLRAARDACESLGDRTGQARAHLEIARAEARESRHHAALDHARRALTLLETEGNRTGQARALNAVGWYHALLGEHHRALDLCRQAITLHQSLGNERGEAGTWQSLGYANHHLGRHDEAVACYHQAIDLCRSLGDRYNEADTLLHLGDTHQSRADHRSATKAWRQALEILTDLDHPDAAQARTRLSITTLRAV</sequence>
<evidence type="ECO:0000256" key="4">
    <source>
        <dbReference type="ARBA" id="ARBA00023163"/>
    </source>
</evidence>
<dbReference type="AlphaFoldDB" id="A0A919S7N6"/>
<dbReference type="InterPro" id="IPR001867">
    <property type="entry name" value="OmpR/PhoB-type_DNA-bd"/>
</dbReference>
<proteinExistence type="inferred from homology"/>
<dbReference type="InterPro" id="IPR005158">
    <property type="entry name" value="BTAD"/>
</dbReference>
<reference evidence="8" key="1">
    <citation type="submission" date="2021-03" db="EMBL/GenBank/DDBJ databases">
        <title>Whole genome shotgun sequence of Actinoplanes consettensis NBRC 14913.</title>
        <authorList>
            <person name="Komaki H."/>
            <person name="Tamura T."/>
        </authorList>
    </citation>
    <scope>NUCLEOTIDE SEQUENCE</scope>
    <source>
        <strain evidence="8">NBRC 14913</strain>
    </source>
</reference>
<dbReference type="CDD" id="cd00383">
    <property type="entry name" value="trans_reg_C"/>
    <property type="match status" value="1"/>
</dbReference>
<dbReference type="Pfam" id="PF13424">
    <property type="entry name" value="TPR_12"/>
    <property type="match status" value="2"/>
</dbReference>
<feature type="DNA-binding region" description="OmpR/PhoB-type" evidence="6">
    <location>
        <begin position="1"/>
        <end position="93"/>
    </location>
</feature>
<dbReference type="InterPro" id="IPR036388">
    <property type="entry name" value="WH-like_DNA-bd_sf"/>
</dbReference>
<comment type="similarity">
    <text evidence="1">Belongs to the AfsR/DnrI/RedD regulatory family.</text>
</comment>
<dbReference type="InterPro" id="IPR019734">
    <property type="entry name" value="TPR_rpt"/>
</dbReference>
<dbReference type="InterPro" id="IPR011990">
    <property type="entry name" value="TPR-like_helical_dom_sf"/>
</dbReference>
<dbReference type="EMBL" id="BOQP01000001">
    <property type="protein sequence ID" value="GIM66575.1"/>
    <property type="molecule type" value="Genomic_DNA"/>
</dbReference>
<feature type="domain" description="OmpR/PhoB-type" evidence="7">
    <location>
        <begin position="1"/>
        <end position="93"/>
    </location>
</feature>
<dbReference type="Pfam" id="PF13374">
    <property type="entry name" value="TPR_10"/>
    <property type="match status" value="1"/>
</dbReference>
<evidence type="ECO:0000256" key="5">
    <source>
        <dbReference type="PROSITE-ProRule" id="PRU00339"/>
    </source>
</evidence>
<dbReference type="SMART" id="SM01043">
    <property type="entry name" value="BTAD"/>
    <property type="match status" value="1"/>
</dbReference>
<dbReference type="GO" id="GO:0000160">
    <property type="term" value="P:phosphorelay signal transduction system"/>
    <property type="evidence" value="ECO:0007669"/>
    <property type="project" value="InterPro"/>
</dbReference>
<dbReference type="GO" id="GO:0006355">
    <property type="term" value="P:regulation of DNA-templated transcription"/>
    <property type="evidence" value="ECO:0007669"/>
    <property type="project" value="InterPro"/>
</dbReference>
<dbReference type="Gene3D" id="1.25.40.10">
    <property type="entry name" value="Tetratricopeptide repeat domain"/>
    <property type="match status" value="2"/>
</dbReference>
<accession>A0A919S7N6</accession>
<dbReference type="GO" id="GO:0043531">
    <property type="term" value="F:ADP binding"/>
    <property type="evidence" value="ECO:0007669"/>
    <property type="project" value="InterPro"/>
</dbReference>
<evidence type="ECO:0000259" key="7">
    <source>
        <dbReference type="PROSITE" id="PS51755"/>
    </source>
</evidence>
<dbReference type="GO" id="GO:0003677">
    <property type="term" value="F:DNA binding"/>
    <property type="evidence" value="ECO:0007669"/>
    <property type="project" value="UniProtKB-UniRule"/>
</dbReference>
<dbReference type="CDD" id="cd15831">
    <property type="entry name" value="BTAD"/>
    <property type="match status" value="1"/>
</dbReference>
<dbReference type="SMART" id="SM00028">
    <property type="entry name" value="TPR"/>
    <property type="match status" value="5"/>
</dbReference>
<evidence type="ECO:0000313" key="8">
    <source>
        <dbReference type="EMBL" id="GIM66575.1"/>
    </source>
</evidence>
<evidence type="ECO:0000256" key="2">
    <source>
        <dbReference type="ARBA" id="ARBA00023015"/>
    </source>
</evidence>
<dbReference type="SUPFAM" id="SSF52540">
    <property type="entry name" value="P-loop containing nucleoside triphosphate hydrolases"/>
    <property type="match status" value="1"/>
</dbReference>
<keyword evidence="4" id="KW-0804">Transcription</keyword>
<dbReference type="PROSITE" id="PS50005">
    <property type="entry name" value="TPR"/>
    <property type="match status" value="1"/>
</dbReference>
<dbReference type="Pfam" id="PF00486">
    <property type="entry name" value="Trans_reg_C"/>
    <property type="match status" value="1"/>
</dbReference>